<comment type="caution">
    <text evidence="2">The sequence shown here is derived from an EMBL/GenBank/DDBJ whole genome shotgun (WGS) entry which is preliminary data.</text>
</comment>
<organism evidence="2 3">
    <name type="scientific">Candidatus Ozemobacter sibiricus</name>
    <dbReference type="NCBI Taxonomy" id="2268124"/>
    <lineage>
        <taxon>Bacteria</taxon>
        <taxon>Candidatus Ozemobacteria</taxon>
        <taxon>Candidatus Ozemobacterales</taxon>
        <taxon>Candidatus Ozemobacteraceae</taxon>
        <taxon>Candidatus Ozemobacter</taxon>
    </lineage>
</organism>
<dbReference type="SUPFAM" id="SSF49344">
    <property type="entry name" value="CBD9-like"/>
    <property type="match status" value="1"/>
</dbReference>
<protein>
    <recommendedName>
        <fullName evidence="1">Glycoamylase-like domain-containing protein</fullName>
    </recommendedName>
</protein>
<feature type="domain" description="Glycoamylase-like" evidence="1">
    <location>
        <begin position="201"/>
        <end position="406"/>
    </location>
</feature>
<reference evidence="2 3" key="1">
    <citation type="submission" date="2018-05" db="EMBL/GenBank/DDBJ databases">
        <title>A metagenomic window into the 2 km-deep terrestrial subsurface aquifer revealed taxonomically and functionally diverse microbial community comprising novel uncultured bacterial lineages.</title>
        <authorList>
            <person name="Kadnikov V.V."/>
            <person name="Mardanov A.V."/>
            <person name="Beletsky A.V."/>
            <person name="Banks D."/>
            <person name="Pimenov N.V."/>
            <person name="Frank Y.A."/>
            <person name="Karnachuk O.V."/>
            <person name="Ravin N.V."/>
        </authorList>
    </citation>
    <scope>NUCLEOTIDE SEQUENCE [LARGE SCALE GENOMIC DNA]</scope>
    <source>
        <strain evidence="2">BY5</strain>
    </source>
</reference>
<evidence type="ECO:0000259" key="1">
    <source>
        <dbReference type="Pfam" id="PF10091"/>
    </source>
</evidence>
<name>A0A367ZRA1_9BACT</name>
<evidence type="ECO:0000313" key="3">
    <source>
        <dbReference type="Proteomes" id="UP000252355"/>
    </source>
</evidence>
<dbReference type="Pfam" id="PF10091">
    <property type="entry name" value="Glycoamylase"/>
    <property type="match status" value="1"/>
</dbReference>
<accession>A0A367ZRA1</accession>
<dbReference type="CDD" id="cd00241">
    <property type="entry name" value="DOMON_like"/>
    <property type="match status" value="1"/>
</dbReference>
<gene>
    <name evidence="2" type="ORF">OZSIB_4025</name>
</gene>
<evidence type="ECO:0000313" key="2">
    <source>
        <dbReference type="EMBL" id="RCK79871.1"/>
    </source>
</evidence>
<dbReference type="InterPro" id="IPR019282">
    <property type="entry name" value="Glycoamylase-like_cons_dom"/>
</dbReference>
<sequence length="668" mass="74341">MALMWAVAPIPFPRPVEAARPLGAGPARLSDDQLLDLIQRRAFRYFLEAANLENGLVLDRADNHRPVALDYSPATVAGSGFGLAAWCIGAERGWMPRDAARKQVRRTLRFFLEQMPHQRGFFYHFIEATSGRRVWNCEISSIDTGLFLGGVMAARGCFAGDPEIVALADRLLDRVDWNWMRGGTPFLKMGWKPETGFLEAAWDHYSESIIIQLLALGARRHAIPATAWHALRRTFGEYGGQVFIGYPALFTHQFSHLFVDLRDRADAFADYFENSRRATLANRQFCLDLRPAFQTFHEDRWGLTACIGPDGYIAYGAPPGIAVVDGTVAPAGAGCSIMFTPDLAIRSLRHLYEEFGHRLWGRYGFADSFNLDRAFVATDCYAINQGPLLLAIENYRSGRIWRWVMADPRIQRGLTRAGLIAGRPPPPPPDPATVVRTNPYLPWERPEYRSTPVSPRQVVHLLDPAAPAWRDLPALTLDATRLRHGFGPSPTFRAVIQTAHTPSLLLVRFDVHDPDPENDHPTERLFLGNSLEFFLDTQGDGFRWGGTDDLQIIVAPGPATATRSGGTPGPRGESRLRLWECFHPASTTRSLHLTGEADRHGYRGVLTLPRRPLGLTGQRIGFCPAARDVDGLPKPVLGPGTTVQWGREASYAWYFAEPGPVLGTLRLP</sequence>
<proteinExistence type="predicted"/>
<dbReference type="EMBL" id="QOQW01000010">
    <property type="protein sequence ID" value="RCK79871.1"/>
    <property type="molecule type" value="Genomic_DNA"/>
</dbReference>
<dbReference type="Gene3D" id="2.60.40.1190">
    <property type="match status" value="1"/>
</dbReference>
<dbReference type="AlphaFoldDB" id="A0A367ZRA1"/>
<dbReference type="Proteomes" id="UP000252355">
    <property type="component" value="Unassembled WGS sequence"/>
</dbReference>
<dbReference type="Gene3D" id="1.50.10.140">
    <property type="match status" value="1"/>
</dbReference>